<proteinExistence type="predicted"/>
<sequence length="321" mass="35179">MASLTTMPSTLKNMPHSALAPLSTASSEMVERHDTAHTDQCPAPVAGTEQVLFGAALKNGKTVTGTPQKIFRNSAIMDEYAGYRPKLFHTATTSPNPSMIGNEREFPPPNNDSKHKRSSDNATTIEARPERAVAVREKVQDSLTGETKEMQYTQCKIVGNGTFGVVFQTKLSPSGEDAAIKRVLQDKLFRDDVYTELKVESKMLSTKECMKMLAFTGSLAPDDQYNISYISVNSSHGEDNSIYVRLKLYAGQRAPEHPSSAGVQTFTPDGPKAAPFPFLSRGSKADNTKKKLVNVCSTRTKVISFPTLLNTSTRSEHNIRN</sequence>
<name>A0ACC3NVG2_9PEZI</name>
<keyword evidence="1" id="KW-0418">Kinase</keyword>
<protein>
    <submittedName>
        <fullName evidence="1">Glycogen synthase kinase 3</fullName>
    </submittedName>
</protein>
<comment type="caution">
    <text evidence="1">The sequence shown here is derived from an EMBL/GenBank/DDBJ whole genome shotgun (WGS) entry which is preliminary data.</text>
</comment>
<gene>
    <name evidence="1" type="primary">gsk3_1</name>
    <name evidence="1" type="ORF">LTR37_001405</name>
</gene>
<accession>A0ACC3NVG2</accession>
<dbReference type="Proteomes" id="UP001281147">
    <property type="component" value="Unassembled WGS sequence"/>
</dbReference>
<keyword evidence="2" id="KW-1185">Reference proteome</keyword>
<evidence type="ECO:0000313" key="1">
    <source>
        <dbReference type="EMBL" id="KAK3723921.1"/>
    </source>
</evidence>
<organism evidence="1 2">
    <name type="scientific">Vermiconidia calcicola</name>
    <dbReference type="NCBI Taxonomy" id="1690605"/>
    <lineage>
        <taxon>Eukaryota</taxon>
        <taxon>Fungi</taxon>
        <taxon>Dikarya</taxon>
        <taxon>Ascomycota</taxon>
        <taxon>Pezizomycotina</taxon>
        <taxon>Dothideomycetes</taxon>
        <taxon>Dothideomycetidae</taxon>
        <taxon>Mycosphaerellales</taxon>
        <taxon>Extremaceae</taxon>
        <taxon>Vermiconidia</taxon>
    </lineage>
</organism>
<evidence type="ECO:0000313" key="2">
    <source>
        <dbReference type="Proteomes" id="UP001281147"/>
    </source>
</evidence>
<reference evidence="1" key="1">
    <citation type="submission" date="2023-07" db="EMBL/GenBank/DDBJ databases">
        <title>Black Yeasts Isolated from many extreme environments.</title>
        <authorList>
            <person name="Coleine C."/>
            <person name="Stajich J.E."/>
            <person name="Selbmann L."/>
        </authorList>
    </citation>
    <scope>NUCLEOTIDE SEQUENCE</scope>
    <source>
        <strain evidence="1">CCFEE 5714</strain>
    </source>
</reference>
<keyword evidence="1" id="KW-0808">Transferase</keyword>
<dbReference type="EMBL" id="JAUTXU010000007">
    <property type="protein sequence ID" value="KAK3723921.1"/>
    <property type="molecule type" value="Genomic_DNA"/>
</dbReference>